<evidence type="ECO:0000256" key="1">
    <source>
        <dbReference type="ARBA" id="ARBA00004651"/>
    </source>
</evidence>
<feature type="transmembrane region" description="Helical" evidence="6">
    <location>
        <begin position="87"/>
        <end position="105"/>
    </location>
</feature>
<dbReference type="AlphaFoldDB" id="A0A1L8MMH8"/>
<protein>
    <submittedName>
        <fullName evidence="7">Polysaccharide biosynthesis protein</fullName>
    </submittedName>
</protein>
<dbReference type="PANTHER" id="PTHR30250">
    <property type="entry name" value="PST FAMILY PREDICTED COLANIC ACID TRANSPORTER"/>
    <property type="match status" value="1"/>
</dbReference>
<gene>
    <name evidence="7" type="ORF">A9Q68_08175</name>
</gene>
<evidence type="ECO:0000256" key="4">
    <source>
        <dbReference type="ARBA" id="ARBA00022989"/>
    </source>
</evidence>
<feature type="transmembrane region" description="Helical" evidence="6">
    <location>
        <begin position="158"/>
        <end position="175"/>
    </location>
</feature>
<dbReference type="RefSeq" id="WP_071794227.1">
    <property type="nucleotide sequence ID" value="NZ_LZDD01000002.1"/>
</dbReference>
<dbReference type="InterPro" id="IPR002797">
    <property type="entry name" value="Polysacc_synth"/>
</dbReference>
<feature type="transmembrane region" description="Helical" evidence="6">
    <location>
        <begin position="12"/>
        <end position="33"/>
    </location>
</feature>
<reference evidence="8" key="1">
    <citation type="submission" date="2016-06" db="EMBL/GenBank/DDBJ databases">
        <authorList>
            <person name="de Vries S.P.W."/>
            <person name="Hadjirin N.F."/>
            <person name="Lay E.M."/>
            <person name="Zadoks R.N."/>
            <person name="Peacock S.J."/>
            <person name="Parkhill J."/>
            <person name="Grant A.J."/>
            <person name="Mcdougall S."/>
            <person name="Holmes M.A."/>
        </authorList>
    </citation>
    <scope>NUCLEOTIDE SEQUENCE [LARGE SCALE GENOMIC DNA]</scope>
    <source>
        <strain evidence="8">NZ1587</strain>
    </source>
</reference>
<sequence>MKLKTEKLENQVNKSSLIISLSGLISKILAAIYRIPYQNLVGDRGFYAYQQVYPLLAIISALSLTALPNVVSSIFQKNESEDLQSLFRFQFFLSLILSALLILFAKPLALLIGSAQFAPSITLTALVLLTVPVTSFYRGLAQANLNMLPTAISQVMEQVIRVLIIIVAAISYRLFDWSVYHTANVAASGNLLASLLVLLYFFWQNPKGLAILLKKHHNKLSMSPKIGIASLIFIFYTVYLLLFQFVDALFVKQSLVAAGYSNTLAEASKGIFDRGQPLIQFGLIFSTAFFTSFLPKLSQDYLKDKKNYLSESQSFFDFIFYLNMTILMGFTMILAAMNRTLFEDNKGWLSLEVFMVVILLSSLIQFFHQKLFIENRQKKSFLFLSIGLLLKFLLTPFLTSLYGILGASISTIIPLLIVLVLYAFSSDVRLSVLRNVRYWLSLLLMLGSIFIAQRLLPNETRLENFAEVILASLVGLITFIFLVKRLAVFDKKLWSYLPFAKEK</sequence>
<dbReference type="EMBL" id="LZDD01000002">
    <property type="protein sequence ID" value="OJF71941.1"/>
    <property type="molecule type" value="Genomic_DNA"/>
</dbReference>
<keyword evidence="2" id="KW-1003">Cell membrane</keyword>
<dbReference type="Pfam" id="PF01943">
    <property type="entry name" value="Polysacc_synt"/>
    <property type="match status" value="1"/>
</dbReference>
<feature type="transmembrane region" description="Helical" evidence="6">
    <location>
        <begin position="117"/>
        <end position="137"/>
    </location>
</feature>
<evidence type="ECO:0000256" key="5">
    <source>
        <dbReference type="ARBA" id="ARBA00023136"/>
    </source>
</evidence>
<evidence type="ECO:0000313" key="8">
    <source>
        <dbReference type="Proteomes" id="UP000182015"/>
    </source>
</evidence>
<evidence type="ECO:0000256" key="2">
    <source>
        <dbReference type="ARBA" id="ARBA00022475"/>
    </source>
</evidence>
<keyword evidence="3 6" id="KW-0812">Transmembrane</keyword>
<feature type="transmembrane region" description="Helical" evidence="6">
    <location>
        <begin position="380"/>
        <end position="398"/>
    </location>
</feature>
<feature type="transmembrane region" description="Helical" evidence="6">
    <location>
        <begin position="181"/>
        <end position="203"/>
    </location>
</feature>
<evidence type="ECO:0000313" key="7">
    <source>
        <dbReference type="EMBL" id="OJF71941.1"/>
    </source>
</evidence>
<dbReference type="GO" id="GO:0005886">
    <property type="term" value="C:plasma membrane"/>
    <property type="evidence" value="ECO:0007669"/>
    <property type="project" value="UniProtKB-SubCell"/>
</dbReference>
<evidence type="ECO:0000256" key="3">
    <source>
        <dbReference type="ARBA" id="ARBA00022692"/>
    </source>
</evidence>
<accession>A0A1L8MMH8</accession>
<keyword evidence="5 6" id="KW-0472">Membrane</keyword>
<feature type="transmembrane region" description="Helical" evidence="6">
    <location>
        <begin position="53"/>
        <end position="75"/>
    </location>
</feature>
<feature type="transmembrane region" description="Helical" evidence="6">
    <location>
        <begin position="278"/>
        <end position="297"/>
    </location>
</feature>
<name>A0A1L8MMH8_9STRE</name>
<keyword evidence="4 6" id="KW-1133">Transmembrane helix</keyword>
<keyword evidence="8" id="KW-1185">Reference proteome</keyword>
<feature type="transmembrane region" description="Helical" evidence="6">
    <location>
        <begin position="436"/>
        <end position="456"/>
    </location>
</feature>
<evidence type="ECO:0000256" key="6">
    <source>
        <dbReference type="SAM" id="Phobius"/>
    </source>
</evidence>
<dbReference type="OrthoDB" id="9775950at2"/>
<feature type="transmembrane region" description="Helical" evidence="6">
    <location>
        <begin position="404"/>
        <end position="424"/>
    </location>
</feature>
<feature type="transmembrane region" description="Helical" evidence="6">
    <location>
        <begin position="348"/>
        <end position="368"/>
    </location>
</feature>
<proteinExistence type="predicted"/>
<dbReference type="STRING" id="1856638.A9Q68_08175"/>
<feature type="transmembrane region" description="Helical" evidence="6">
    <location>
        <begin position="224"/>
        <end position="246"/>
    </location>
</feature>
<dbReference type="InterPro" id="IPR050833">
    <property type="entry name" value="Poly_Biosynth_Transport"/>
</dbReference>
<comment type="subcellular location">
    <subcellularLocation>
        <location evidence="1">Cell membrane</location>
        <topology evidence="1">Multi-pass membrane protein</topology>
    </subcellularLocation>
</comment>
<dbReference type="PANTHER" id="PTHR30250:SF29">
    <property type="entry name" value="POLYSACCHARIDE BIOSYNTHESIS PROTEIN C-TERMINAL DOMAIN-CONTAINING PROTEIN"/>
    <property type="match status" value="1"/>
</dbReference>
<feature type="transmembrane region" description="Helical" evidence="6">
    <location>
        <begin position="318"/>
        <end position="336"/>
    </location>
</feature>
<feature type="transmembrane region" description="Helical" evidence="6">
    <location>
        <begin position="468"/>
        <end position="487"/>
    </location>
</feature>
<organism evidence="7 8">
    <name type="scientific">Streptococcus bovimastitidis</name>
    <dbReference type="NCBI Taxonomy" id="1856638"/>
    <lineage>
        <taxon>Bacteria</taxon>
        <taxon>Bacillati</taxon>
        <taxon>Bacillota</taxon>
        <taxon>Bacilli</taxon>
        <taxon>Lactobacillales</taxon>
        <taxon>Streptococcaceae</taxon>
        <taxon>Streptococcus</taxon>
    </lineage>
</organism>
<comment type="caution">
    <text evidence="7">The sequence shown here is derived from an EMBL/GenBank/DDBJ whole genome shotgun (WGS) entry which is preliminary data.</text>
</comment>
<dbReference type="Proteomes" id="UP000182015">
    <property type="component" value="Unassembled WGS sequence"/>
</dbReference>